<name>A0ABN7VED1_GIGMA</name>
<keyword evidence="3" id="KW-1185">Reference proteome</keyword>
<gene>
    <name evidence="2" type="ORF">GMARGA_LOCUS17179</name>
</gene>
<dbReference type="PANTHER" id="PTHR42870:SF1">
    <property type="entry name" value="NON-SPECIFIC LIPID-TRANSFER PROTEIN-LIKE 2"/>
    <property type="match status" value="1"/>
</dbReference>
<evidence type="ECO:0000313" key="3">
    <source>
        <dbReference type="Proteomes" id="UP000789901"/>
    </source>
</evidence>
<dbReference type="InterPro" id="IPR055140">
    <property type="entry name" value="Thiolase_C_2"/>
</dbReference>
<dbReference type="EMBL" id="CAJVQB010012852">
    <property type="protein sequence ID" value="CAG8758366.1"/>
    <property type="molecule type" value="Genomic_DNA"/>
</dbReference>
<dbReference type="PANTHER" id="PTHR42870">
    <property type="entry name" value="ACETYL-COA C-ACETYLTRANSFERASE"/>
    <property type="match status" value="1"/>
</dbReference>
<dbReference type="SUPFAM" id="SSF53901">
    <property type="entry name" value="Thiolase-like"/>
    <property type="match status" value="1"/>
</dbReference>
<dbReference type="InterPro" id="IPR016039">
    <property type="entry name" value="Thiolase-like"/>
</dbReference>
<dbReference type="Gene3D" id="3.40.47.10">
    <property type="match status" value="2"/>
</dbReference>
<reference evidence="2 3" key="1">
    <citation type="submission" date="2021-06" db="EMBL/GenBank/DDBJ databases">
        <authorList>
            <person name="Kallberg Y."/>
            <person name="Tangrot J."/>
            <person name="Rosling A."/>
        </authorList>
    </citation>
    <scope>NUCLEOTIDE SEQUENCE [LARGE SCALE GENOMIC DNA]</scope>
    <source>
        <strain evidence="2 3">120-4 pot B 10/14</strain>
    </source>
</reference>
<feature type="domain" description="Thiolase C-terminal" evidence="1">
    <location>
        <begin position="46"/>
        <end position="106"/>
    </location>
</feature>
<dbReference type="Proteomes" id="UP000789901">
    <property type="component" value="Unassembled WGS sequence"/>
</dbReference>
<feature type="non-terminal residue" evidence="2">
    <location>
        <position position="1"/>
    </location>
</feature>
<evidence type="ECO:0000313" key="2">
    <source>
        <dbReference type="EMBL" id="CAG8758366.1"/>
    </source>
</evidence>
<sequence>LAPSHSAKNPYSQFRDVYIFEQIKSSPAVFGPLTKLQGCPTSDGSGAVIMEAGVTADDVQVVELHDCFSTNELITYDALGLCKLGEAHKLIDTNDATYHGKYVVNPSDARERLGCNPAFEVRASVNKISRN</sequence>
<comment type="caution">
    <text evidence="2">The sequence shown here is derived from an EMBL/GenBank/DDBJ whole genome shotgun (WGS) entry which is preliminary data.</text>
</comment>
<evidence type="ECO:0000259" key="1">
    <source>
        <dbReference type="Pfam" id="PF22691"/>
    </source>
</evidence>
<accession>A0ABN7VED1</accession>
<proteinExistence type="predicted"/>
<dbReference type="Pfam" id="PF22691">
    <property type="entry name" value="Thiolase_C_1"/>
    <property type="match status" value="1"/>
</dbReference>
<protein>
    <submittedName>
        <fullName evidence="2">41031_t:CDS:1</fullName>
    </submittedName>
</protein>
<organism evidence="2 3">
    <name type="scientific">Gigaspora margarita</name>
    <dbReference type="NCBI Taxonomy" id="4874"/>
    <lineage>
        <taxon>Eukaryota</taxon>
        <taxon>Fungi</taxon>
        <taxon>Fungi incertae sedis</taxon>
        <taxon>Mucoromycota</taxon>
        <taxon>Glomeromycotina</taxon>
        <taxon>Glomeromycetes</taxon>
        <taxon>Diversisporales</taxon>
        <taxon>Gigasporaceae</taxon>
        <taxon>Gigaspora</taxon>
    </lineage>
</organism>